<name>A0A1Y3YTF5_9BACE</name>
<reference evidence="2" key="1">
    <citation type="submission" date="2017-04" db="EMBL/GenBank/DDBJ databases">
        <title>Function of individual gut microbiota members based on whole genome sequencing of pure cultures obtained from chicken caecum.</title>
        <authorList>
            <person name="Medvecky M."/>
            <person name="Cejkova D."/>
            <person name="Polansky O."/>
            <person name="Karasova D."/>
            <person name="Kubasova T."/>
            <person name="Cizek A."/>
            <person name="Rychlik I."/>
        </authorList>
    </citation>
    <scope>NUCLEOTIDE SEQUENCE [LARGE SCALE GENOMIC DNA]</scope>
    <source>
        <strain evidence="2">An43</strain>
    </source>
</reference>
<gene>
    <name evidence="1" type="ORF">B5F97_08115</name>
</gene>
<accession>A0A1Y3YTF5</accession>
<dbReference type="Proteomes" id="UP000195386">
    <property type="component" value="Unassembled WGS sequence"/>
</dbReference>
<comment type="caution">
    <text evidence="1">The sequence shown here is derived from an EMBL/GenBank/DDBJ whole genome shotgun (WGS) entry which is preliminary data.</text>
</comment>
<dbReference type="AlphaFoldDB" id="A0A1Y3YTF5"/>
<organism evidence="1 2">
    <name type="scientific">Bacteroides clarus</name>
    <dbReference type="NCBI Taxonomy" id="626929"/>
    <lineage>
        <taxon>Bacteria</taxon>
        <taxon>Pseudomonadati</taxon>
        <taxon>Bacteroidota</taxon>
        <taxon>Bacteroidia</taxon>
        <taxon>Bacteroidales</taxon>
        <taxon>Bacteroidaceae</taxon>
        <taxon>Bacteroides</taxon>
    </lineage>
</organism>
<protein>
    <submittedName>
        <fullName evidence="1">Uncharacterized protein</fullName>
    </submittedName>
</protein>
<evidence type="ECO:0000313" key="1">
    <source>
        <dbReference type="EMBL" id="OUO01134.1"/>
    </source>
</evidence>
<evidence type="ECO:0000313" key="2">
    <source>
        <dbReference type="Proteomes" id="UP000195386"/>
    </source>
</evidence>
<sequence length="135" mass="15826">MKSPEIQQFQGIFLFPLYIKTCRFRKSKISHSVVFQNPFKKTTICTILHLFSIIYKDIFQVQKSTFADLLECGGKEIGRKEKKTVIPRIRKFPLKSRLLSPANFGGFSRKFRWLFYIVCIKATEKISPAPFRLTK</sequence>
<dbReference type="EMBL" id="NFII01000006">
    <property type="protein sequence ID" value="OUO01134.1"/>
    <property type="molecule type" value="Genomic_DNA"/>
</dbReference>
<proteinExistence type="predicted"/>